<dbReference type="RefSeq" id="XP_070322871.1">
    <property type="nucleotide sequence ID" value="XM_070466770.1"/>
</dbReference>
<evidence type="ECO:0000256" key="8">
    <source>
        <dbReference type="ARBA" id="ARBA00047899"/>
    </source>
</evidence>
<dbReference type="InterPro" id="IPR011009">
    <property type="entry name" value="Kinase-like_dom_sf"/>
</dbReference>
<organism evidence="12 13">
    <name type="scientific">Odocoileus virginianus</name>
    <name type="common">White-tailed deer</name>
    <dbReference type="NCBI Taxonomy" id="9874"/>
    <lineage>
        <taxon>Eukaryota</taxon>
        <taxon>Metazoa</taxon>
        <taxon>Chordata</taxon>
        <taxon>Craniata</taxon>
        <taxon>Vertebrata</taxon>
        <taxon>Euteleostomi</taxon>
        <taxon>Mammalia</taxon>
        <taxon>Eutheria</taxon>
        <taxon>Laurasiatheria</taxon>
        <taxon>Artiodactyla</taxon>
        <taxon>Ruminantia</taxon>
        <taxon>Pecora</taxon>
        <taxon>Cervidae</taxon>
        <taxon>Odocoileinae</taxon>
        <taxon>Odocoileus</taxon>
    </lineage>
</organism>
<dbReference type="SUPFAM" id="SSF56112">
    <property type="entry name" value="Protein kinase-like (PK-like)"/>
    <property type="match status" value="1"/>
</dbReference>
<proteinExistence type="inferred from homology"/>
<evidence type="ECO:0000313" key="12">
    <source>
        <dbReference type="Proteomes" id="UP001652640"/>
    </source>
</evidence>
<dbReference type="Pfam" id="PF00069">
    <property type="entry name" value="Pkinase"/>
    <property type="match status" value="1"/>
</dbReference>
<dbReference type="PANTHER" id="PTHR44899">
    <property type="entry name" value="CAMK FAMILY PROTEIN KINASE"/>
    <property type="match status" value="1"/>
</dbReference>
<keyword evidence="4" id="KW-0808">Transferase</keyword>
<reference evidence="12" key="1">
    <citation type="journal article" date="2022" name="J. Hered.">
        <title>A De Novo Chromosome-Level Genome Assembly of the White-Tailed Deer, Odocoileus Virginianus.</title>
        <authorList>
            <person name="London E.W."/>
            <person name="Roca A.L."/>
            <person name="Novakofski J.E."/>
            <person name="Mateus-Pinilla N.E."/>
        </authorList>
    </citation>
    <scope>NUCLEOTIDE SEQUENCE [LARGE SCALE GENOMIC DNA]</scope>
</reference>
<dbReference type="PROSITE" id="PS50011">
    <property type="entry name" value="PROTEIN_KINASE_DOM"/>
    <property type="match status" value="1"/>
</dbReference>
<keyword evidence="5" id="KW-0547">Nucleotide-binding</keyword>
<keyword evidence="12" id="KW-1185">Reference proteome</keyword>
<dbReference type="SMART" id="SM00220">
    <property type="entry name" value="S_TKc"/>
    <property type="match status" value="1"/>
</dbReference>
<evidence type="ECO:0000256" key="6">
    <source>
        <dbReference type="ARBA" id="ARBA00022777"/>
    </source>
</evidence>
<evidence type="ECO:0000256" key="2">
    <source>
        <dbReference type="ARBA" id="ARBA00012513"/>
    </source>
</evidence>
<comment type="catalytic activity">
    <reaction evidence="9">
        <text>L-seryl-[protein] + ATP = O-phospho-L-seryl-[protein] + ADP + H(+)</text>
        <dbReference type="Rhea" id="RHEA:17989"/>
        <dbReference type="Rhea" id="RHEA-COMP:9863"/>
        <dbReference type="Rhea" id="RHEA-COMP:11604"/>
        <dbReference type="ChEBI" id="CHEBI:15378"/>
        <dbReference type="ChEBI" id="CHEBI:29999"/>
        <dbReference type="ChEBI" id="CHEBI:30616"/>
        <dbReference type="ChEBI" id="CHEBI:83421"/>
        <dbReference type="ChEBI" id="CHEBI:456216"/>
        <dbReference type="EC" id="2.7.11.1"/>
    </reaction>
</comment>
<evidence type="ECO:0000256" key="1">
    <source>
        <dbReference type="ARBA" id="ARBA00010886"/>
    </source>
</evidence>
<feature type="region of interest" description="Disordered" evidence="10">
    <location>
        <begin position="421"/>
        <end position="452"/>
    </location>
</feature>
<comment type="similarity">
    <text evidence="1">Belongs to the protein kinase superfamily. NEK Ser/Thr protein kinase family. NIMA subfamily.</text>
</comment>
<dbReference type="Proteomes" id="UP001652640">
    <property type="component" value="Chromosome 4"/>
</dbReference>
<feature type="domain" description="Protein kinase" evidence="11">
    <location>
        <begin position="29"/>
        <end position="328"/>
    </location>
</feature>
<dbReference type="PANTHER" id="PTHR44899:SF8">
    <property type="entry name" value="NIMA-RELATED KINASE 11"/>
    <property type="match status" value="1"/>
</dbReference>
<keyword evidence="3" id="KW-0723">Serine/threonine-protein kinase</keyword>
<evidence type="ECO:0000256" key="5">
    <source>
        <dbReference type="ARBA" id="ARBA00022741"/>
    </source>
</evidence>
<dbReference type="GO" id="GO:0016301">
    <property type="term" value="F:kinase activity"/>
    <property type="evidence" value="ECO:0007669"/>
    <property type="project" value="UniProtKB-KW"/>
</dbReference>
<dbReference type="EC" id="2.7.11.1" evidence="2"/>
<evidence type="ECO:0000313" key="13">
    <source>
        <dbReference type="RefSeq" id="XP_070322871.1"/>
    </source>
</evidence>
<protein>
    <recommendedName>
        <fullName evidence="2">non-specific serine/threonine protein kinase</fullName>
        <ecNumber evidence="2">2.7.11.1</ecNumber>
    </recommendedName>
</protein>
<dbReference type="InterPro" id="IPR000719">
    <property type="entry name" value="Prot_kinase_dom"/>
</dbReference>
<dbReference type="InterPro" id="IPR051131">
    <property type="entry name" value="NEK_Ser/Thr_kinase_NIMA"/>
</dbReference>
<evidence type="ECO:0000256" key="4">
    <source>
        <dbReference type="ARBA" id="ARBA00022679"/>
    </source>
</evidence>
<evidence type="ECO:0000256" key="9">
    <source>
        <dbReference type="ARBA" id="ARBA00048679"/>
    </source>
</evidence>
<evidence type="ECO:0000256" key="7">
    <source>
        <dbReference type="ARBA" id="ARBA00022840"/>
    </source>
</evidence>
<evidence type="ECO:0000256" key="10">
    <source>
        <dbReference type="SAM" id="MobiDB-lite"/>
    </source>
</evidence>
<name>A0ABM4I4X2_ODOVR</name>
<comment type="catalytic activity">
    <reaction evidence="8">
        <text>L-threonyl-[protein] + ATP = O-phospho-L-threonyl-[protein] + ADP + H(+)</text>
        <dbReference type="Rhea" id="RHEA:46608"/>
        <dbReference type="Rhea" id="RHEA-COMP:11060"/>
        <dbReference type="Rhea" id="RHEA-COMP:11605"/>
        <dbReference type="ChEBI" id="CHEBI:15378"/>
        <dbReference type="ChEBI" id="CHEBI:30013"/>
        <dbReference type="ChEBI" id="CHEBI:30616"/>
        <dbReference type="ChEBI" id="CHEBI:61977"/>
        <dbReference type="ChEBI" id="CHEBI:456216"/>
        <dbReference type="EC" id="2.7.11.1"/>
    </reaction>
</comment>
<dbReference type="GeneID" id="110129065"/>
<evidence type="ECO:0000256" key="3">
    <source>
        <dbReference type="ARBA" id="ARBA00022527"/>
    </source>
</evidence>
<keyword evidence="6 13" id="KW-0418">Kinase</keyword>
<feature type="compositionally biased region" description="Acidic residues" evidence="10">
    <location>
        <begin position="421"/>
        <end position="430"/>
    </location>
</feature>
<sequence length="605" mass="69108">MLKFQEAAKCVSGSIAVSTCPKPLIARRYMLQQKLGSGSFGTVYLVSDKKAKQGEELKVLKEICIGELNPNETVQATLEAQLLSKLNHPAIVKFHANFVEQDKFCIITEYCEGRDLDCKIQEYKEVGKTFPESQIIEWFIQLLLGVDYMHERKILHRDLKSKNIFLKNNKLKIGDFGVSRLLMGSCDLATTLTGTPHYMSPEALKHQGYDTKSDICMLNKSPSLRPSAIEILKLPYIDEQLQIRHSDAENLPSMDLMCRYSEMALEDKNLNSQEEAAYILNAVQKKIHLQTLRALSEVQKMTPRERMRVRKVQAADEEARKLKSLPMFTLCRKLVEEKYEENNKRMQELRSRNFQRQTVDVLHEFDDPASDNLPESQPIPPLDLRTLGSNVEDTIADLGNHEIPEDPLVAEEYYVDVFDSFSEESEESEEEKTVFSIRDEEVEDEGPQPVYRTNQQDSDIEALARCLEHVLGCTTLDARTATTSAPDTPSEPAIFNSVMARTRMKHMRESAVQKLGAEVFEEVYSYLKRARQQGASEAEVWAALERVVPRVSDCFEVDQLLYFEEQLLIARAEGVTLPQNHHEAAVRNKRVPVDKAPVKIHRHCR</sequence>
<evidence type="ECO:0000259" key="11">
    <source>
        <dbReference type="PROSITE" id="PS50011"/>
    </source>
</evidence>
<dbReference type="InterPro" id="IPR008271">
    <property type="entry name" value="Ser/Thr_kinase_AS"/>
</dbReference>
<gene>
    <name evidence="13" type="primary">NEK11</name>
</gene>
<dbReference type="PROSITE" id="PS00108">
    <property type="entry name" value="PROTEIN_KINASE_ST"/>
    <property type="match status" value="1"/>
</dbReference>
<dbReference type="Gene3D" id="1.10.510.10">
    <property type="entry name" value="Transferase(Phosphotransferase) domain 1"/>
    <property type="match status" value="1"/>
</dbReference>
<keyword evidence="7" id="KW-0067">ATP-binding</keyword>
<accession>A0ABM4I4X2</accession>
<reference evidence="13" key="2">
    <citation type="submission" date="2025-08" db="UniProtKB">
        <authorList>
            <consortium name="RefSeq"/>
        </authorList>
    </citation>
    <scope>IDENTIFICATION</scope>
    <source>
        <tissue evidence="13">Tongue muscle</tissue>
    </source>
</reference>